<reference evidence="4" key="1">
    <citation type="journal article" date="2017" name="Nat. Ecol. Evol.">
        <title>Genome expansion and lineage-specific genetic innovations in the forest pathogenic fungi Armillaria.</title>
        <authorList>
            <person name="Sipos G."/>
            <person name="Prasanna A.N."/>
            <person name="Walter M.C."/>
            <person name="O'Connor E."/>
            <person name="Balint B."/>
            <person name="Krizsan K."/>
            <person name="Kiss B."/>
            <person name="Hess J."/>
            <person name="Varga T."/>
            <person name="Slot J."/>
            <person name="Riley R."/>
            <person name="Boka B."/>
            <person name="Rigling D."/>
            <person name="Barry K."/>
            <person name="Lee J."/>
            <person name="Mihaltcheva S."/>
            <person name="LaButti K."/>
            <person name="Lipzen A."/>
            <person name="Waldron R."/>
            <person name="Moloney N.M."/>
            <person name="Sperisen C."/>
            <person name="Kredics L."/>
            <person name="Vagvoelgyi C."/>
            <person name="Patrignani A."/>
            <person name="Fitzpatrick D."/>
            <person name="Nagy I."/>
            <person name="Doyle S."/>
            <person name="Anderson J.B."/>
            <person name="Grigoriev I.V."/>
            <person name="Gueldener U."/>
            <person name="Muensterkoetter M."/>
            <person name="Nagy L.G."/>
        </authorList>
    </citation>
    <scope>NUCLEOTIDE SEQUENCE [LARGE SCALE GENOMIC DNA]</scope>
    <source>
        <strain evidence="4">Ar21-2</strain>
    </source>
</reference>
<proteinExistence type="predicted"/>
<dbReference type="Proteomes" id="UP000217790">
    <property type="component" value="Unassembled WGS sequence"/>
</dbReference>
<dbReference type="EMBL" id="KZ293760">
    <property type="protein sequence ID" value="PBK79779.1"/>
    <property type="molecule type" value="Genomic_DNA"/>
</dbReference>
<keyword evidence="2" id="KW-1133">Transmembrane helix</keyword>
<name>A0A2H3C9M3_ARMGA</name>
<keyword evidence="2" id="KW-0812">Transmembrane</keyword>
<gene>
    <name evidence="3" type="ORF">ARMGADRAFT_1092802</name>
</gene>
<evidence type="ECO:0000256" key="1">
    <source>
        <dbReference type="SAM" id="MobiDB-lite"/>
    </source>
</evidence>
<feature type="region of interest" description="Disordered" evidence="1">
    <location>
        <begin position="111"/>
        <end position="134"/>
    </location>
</feature>
<dbReference type="AlphaFoldDB" id="A0A2H3C9M3"/>
<dbReference type="OMA" id="EFRASIH"/>
<keyword evidence="4" id="KW-1185">Reference proteome</keyword>
<evidence type="ECO:0000313" key="4">
    <source>
        <dbReference type="Proteomes" id="UP000217790"/>
    </source>
</evidence>
<keyword evidence="2" id="KW-0472">Membrane</keyword>
<sequence>MPDVTFAYLALLALPASIIFGLAIFYFTKPCHQRQRSSHTCNFPLRQIALFDPHLPPVGRRDKISSHLSVSSIYSLTIPDNLIDTTRPATPPLIYRCPSLTESRAPIRPDFVQGSSRDLITRPDSPTLPRPEAVLVPPPHLRNLIIPPPPTYPPPRPPTDI</sequence>
<dbReference type="OrthoDB" id="10417974at2759"/>
<feature type="transmembrane region" description="Helical" evidence="2">
    <location>
        <begin position="6"/>
        <end position="27"/>
    </location>
</feature>
<accession>A0A2H3C9M3</accession>
<evidence type="ECO:0000313" key="3">
    <source>
        <dbReference type="EMBL" id="PBK79779.1"/>
    </source>
</evidence>
<dbReference type="InParanoid" id="A0A2H3C9M3"/>
<evidence type="ECO:0000256" key="2">
    <source>
        <dbReference type="SAM" id="Phobius"/>
    </source>
</evidence>
<protein>
    <submittedName>
        <fullName evidence="3">Uncharacterized protein</fullName>
    </submittedName>
</protein>
<organism evidence="3 4">
    <name type="scientific">Armillaria gallica</name>
    <name type="common">Bulbous honey fungus</name>
    <name type="synonym">Armillaria bulbosa</name>
    <dbReference type="NCBI Taxonomy" id="47427"/>
    <lineage>
        <taxon>Eukaryota</taxon>
        <taxon>Fungi</taxon>
        <taxon>Dikarya</taxon>
        <taxon>Basidiomycota</taxon>
        <taxon>Agaricomycotina</taxon>
        <taxon>Agaricomycetes</taxon>
        <taxon>Agaricomycetidae</taxon>
        <taxon>Agaricales</taxon>
        <taxon>Marasmiineae</taxon>
        <taxon>Physalacriaceae</taxon>
        <taxon>Armillaria</taxon>
    </lineage>
</organism>